<sequence length="291" mass="31378">MKMKSSFFLFLASFAVLIPLRIYLCLGRIDAETGFYLRPNPVGILFTALFLLTLLVLAILPHIGKVKNEDLSPAGNKLIGLLGLVLGFLFIVETVSGGFGNVSAYLKNLSSMPALFSAAAGVAGFISGLLFVFYGMLTLFSKPIGGAVAALIMLPSLWCLFLMMHRFLTFTNIVSVSNRMILILFLGLGALFILGHARVVTNVYSGRGVKDSVAYGLGAAIAGFVYTIPRTIASLAGMDPGYEPFASENLLIFFFALYAAAFALYVLRGYHRAASRGEAQSRALEDLGREE</sequence>
<evidence type="ECO:0000313" key="3">
    <source>
        <dbReference type="Proteomes" id="UP000660861"/>
    </source>
</evidence>
<keyword evidence="1" id="KW-0812">Transmembrane</keyword>
<evidence type="ECO:0000256" key="1">
    <source>
        <dbReference type="SAM" id="Phobius"/>
    </source>
</evidence>
<keyword evidence="3" id="KW-1185">Reference proteome</keyword>
<feature type="transmembrane region" description="Helical" evidence="1">
    <location>
        <begin position="114"/>
        <end position="137"/>
    </location>
</feature>
<keyword evidence="1" id="KW-1133">Transmembrane helix</keyword>
<organism evidence="2 3">
    <name type="scientific">Zongyangia hominis</name>
    <dbReference type="NCBI Taxonomy" id="2763677"/>
    <lineage>
        <taxon>Bacteria</taxon>
        <taxon>Bacillati</taxon>
        <taxon>Bacillota</taxon>
        <taxon>Clostridia</taxon>
        <taxon>Eubacteriales</taxon>
        <taxon>Oscillospiraceae</taxon>
        <taxon>Zongyangia</taxon>
    </lineage>
</organism>
<feature type="transmembrane region" description="Helical" evidence="1">
    <location>
        <begin position="144"/>
        <end position="168"/>
    </location>
</feature>
<protein>
    <submittedName>
        <fullName evidence="2">Uncharacterized protein</fullName>
    </submittedName>
</protein>
<evidence type="ECO:0000313" key="2">
    <source>
        <dbReference type="EMBL" id="MBC8571042.1"/>
    </source>
</evidence>
<feature type="transmembrane region" description="Helical" evidence="1">
    <location>
        <begin position="180"/>
        <end position="200"/>
    </location>
</feature>
<feature type="transmembrane region" description="Helical" evidence="1">
    <location>
        <begin position="249"/>
        <end position="267"/>
    </location>
</feature>
<name>A0A926EBV8_9FIRM</name>
<feature type="transmembrane region" description="Helical" evidence="1">
    <location>
        <begin position="43"/>
        <end position="60"/>
    </location>
</feature>
<dbReference type="RefSeq" id="WP_262398132.1">
    <property type="nucleotide sequence ID" value="NZ_JACRTC010000006.1"/>
</dbReference>
<dbReference type="EMBL" id="JACRTC010000006">
    <property type="protein sequence ID" value="MBC8571042.1"/>
    <property type="molecule type" value="Genomic_DNA"/>
</dbReference>
<feature type="transmembrane region" description="Helical" evidence="1">
    <location>
        <begin position="212"/>
        <end position="229"/>
    </location>
</feature>
<gene>
    <name evidence="2" type="ORF">H8709_09400</name>
</gene>
<dbReference type="Proteomes" id="UP000660861">
    <property type="component" value="Unassembled WGS sequence"/>
</dbReference>
<reference evidence="2" key="1">
    <citation type="submission" date="2020-08" db="EMBL/GenBank/DDBJ databases">
        <title>Genome public.</title>
        <authorList>
            <person name="Liu C."/>
            <person name="Sun Q."/>
        </authorList>
    </citation>
    <scope>NUCLEOTIDE SEQUENCE</scope>
    <source>
        <strain evidence="2">NSJ-54</strain>
    </source>
</reference>
<feature type="transmembrane region" description="Helical" evidence="1">
    <location>
        <begin position="81"/>
        <end position="102"/>
    </location>
</feature>
<accession>A0A926EBV8</accession>
<proteinExistence type="predicted"/>
<comment type="caution">
    <text evidence="2">The sequence shown here is derived from an EMBL/GenBank/DDBJ whole genome shotgun (WGS) entry which is preliminary data.</text>
</comment>
<keyword evidence="1" id="KW-0472">Membrane</keyword>
<dbReference type="AlphaFoldDB" id="A0A926EBV8"/>